<evidence type="ECO:0000313" key="3">
    <source>
        <dbReference type="Proteomes" id="UP001500573"/>
    </source>
</evidence>
<proteinExistence type="predicted"/>
<comment type="caution">
    <text evidence="2">The sequence shown here is derived from an EMBL/GenBank/DDBJ whole genome shotgun (WGS) entry which is preliminary data.</text>
</comment>
<accession>A0ABN1KWX7</accession>
<gene>
    <name evidence="2" type="ORF">GCM10009108_14310</name>
</gene>
<feature type="compositionally biased region" description="Gly residues" evidence="1">
    <location>
        <begin position="12"/>
        <end position="25"/>
    </location>
</feature>
<sequence length="100" mass="10222">MVEQGVVAVGELGLGEGKQGVGHDAGNGRAAAGAQGAPEPKGYCRSLESGVPGGRDPPGWATRWFVRNREAVQCRRGADRAIAVPKGIEEGPDSIGRDSG</sequence>
<feature type="compositionally biased region" description="Low complexity" evidence="1">
    <location>
        <begin position="26"/>
        <end position="37"/>
    </location>
</feature>
<protein>
    <submittedName>
        <fullName evidence="2">Uncharacterized protein</fullName>
    </submittedName>
</protein>
<feature type="region of interest" description="Disordered" evidence="1">
    <location>
        <begin position="10"/>
        <end position="59"/>
    </location>
</feature>
<keyword evidence="3" id="KW-1185">Reference proteome</keyword>
<organism evidence="2 3">
    <name type="scientific">Castellaniella ginsengisoli</name>
    <dbReference type="NCBI Taxonomy" id="546114"/>
    <lineage>
        <taxon>Bacteria</taxon>
        <taxon>Pseudomonadati</taxon>
        <taxon>Pseudomonadota</taxon>
        <taxon>Betaproteobacteria</taxon>
        <taxon>Burkholderiales</taxon>
        <taxon>Alcaligenaceae</taxon>
        <taxon>Castellaniella</taxon>
    </lineage>
</organism>
<evidence type="ECO:0000313" key="2">
    <source>
        <dbReference type="EMBL" id="GAA0777971.1"/>
    </source>
</evidence>
<name>A0ABN1KWX7_9BURK</name>
<dbReference type="EMBL" id="BAAAEX010000008">
    <property type="protein sequence ID" value="GAA0777971.1"/>
    <property type="molecule type" value="Genomic_DNA"/>
</dbReference>
<dbReference type="Proteomes" id="UP001500573">
    <property type="component" value="Unassembled WGS sequence"/>
</dbReference>
<evidence type="ECO:0000256" key="1">
    <source>
        <dbReference type="SAM" id="MobiDB-lite"/>
    </source>
</evidence>
<reference evidence="2 3" key="1">
    <citation type="journal article" date="2019" name="Int. J. Syst. Evol. Microbiol.">
        <title>The Global Catalogue of Microorganisms (GCM) 10K type strain sequencing project: providing services to taxonomists for standard genome sequencing and annotation.</title>
        <authorList>
            <consortium name="The Broad Institute Genomics Platform"/>
            <consortium name="The Broad Institute Genome Sequencing Center for Infectious Disease"/>
            <person name="Wu L."/>
            <person name="Ma J."/>
        </authorList>
    </citation>
    <scope>NUCLEOTIDE SEQUENCE [LARGE SCALE GENOMIC DNA]</scope>
    <source>
        <strain evidence="2 3">JCM 15515</strain>
    </source>
</reference>